<reference evidence="2 3" key="1">
    <citation type="submission" date="2014-01" db="EMBL/GenBank/DDBJ databases">
        <authorList>
            <person name="Zelazny A."/>
            <person name="Olivier K."/>
            <person name="Sampaio E.P."/>
            <person name="Holland S.M."/>
            <person name="Tallon L.J."/>
            <person name="Sadzewicz L.K."/>
            <person name="Sengamalay N."/>
            <person name="Fraser C.M."/>
            <person name="Hine E."/>
            <person name="Shefchek K.A."/>
            <person name="Das S.P."/>
            <person name="Shallom S.J."/>
            <person name="Agrawal S."/>
            <person name="Tettelin H."/>
        </authorList>
    </citation>
    <scope>NUCLEOTIDE SEQUENCE [LARGE SCALE GENOMIC DNA]</scope>
    <source>
        <strain evidence="2 3">MAB_030201_1075</strain>
    </source>
</reference>
<evidence type="ECO:0000313" key="2">
    <source>
        <dbReference type="EMBL" id="ETZ90279.1"/>
    </source>
</evidence>
<proteinExistence type="predicted"/>
<feature type="region of interest" description="Disordered" evidence="1">
    <location>
        <begin position="139"/>
        <end position="167"/>
    </location>
</feature>
<organism evidence="2 3">
    <name type="scientific">Mycobacteroides abscessus MAB_030201_1075</name>
    <dbReference type="NCBI Taxonomy" id="1335410"/>
    <lineage>
        <taxon>Bacteria</taxon>
        <taxon>Bacillati</taxon>
        <taxon>Actinomycetota</taxon>
        <taxon>Actinomycetes</taxon>
        <taxon>Mycobacteriales</taxon>
        <taxon>Mycobacteriaceae</taxon>
        <taxon>Mycobacteroides</taxon>
        <taxon>Mycobacteroides abscessus</taxon>
    </lineage>
</organism>
<dbReference type="EMBL" id="JAOX01000001">
    <property type="protein sequence ID" value="ETZ90279.1"/>
    <property type="molecule type" value="Genomic_DNA"/>
</dbReference>
<comment type="caution">
    <text evidence="2">The sequence shown here is derived from an EMBL/GenBank/DDBJ whole genome shotgun (WGS) entry which is preliminary data.</text>
</comment>
<dbReference type="AlphaFoldDB" id="A0A829PSU2"/>
<accession>A0A829PSU2</accession>
<protein>
    <submittedName>
        <fullName evidence="2">Uncharacterized protein</fullName>
    </submittedName>
</protein>
<dbReference type="Proteomes" id="UP000019854">
    <property type="component" value="Unassembled WGS sequence"/>
</dbReference>
<evidence type="ECO:0000256" key="1">
    <source>
        <dbReference type="SAM" id="MobiDB-lite"/>
    </source>
</evidence>
<name>A0A829PSU2_9MYCO</name>
<sequence length="167" mass="18355">MSRTPENSPTTVDNLQALSVTDLLAARDLYHHHLTNKPNVVGTAIGRYLIREQPGGARTLVNSRVEQGFSWPCVMVFISDWAAPKSLTPYDYVPKQLFMPDGRVVPVCKVQVDPAPVSTTTTPRHPARRAGPPHCWAAACPSSSMSRTSRTPRPRAAWSPTATRCTH</sequence>
<evidence type="ECO:0000313" key="3">
    <source>
        <dbReference type="Proteomes" id="UP000019854"/>
    </source>
</evidence>
<feature type="compositionally biased region" description="Low complexity" evidence="1">
    <location>
        <begin position="141"/>
        <end position="155"/>
    </location>
</feature>
<gene>
    <name evidence="2" type="ORF">L829_3861</name>
</gene>